<evidence type="ECO:0000256" key="3">
    <source>
        <dbReference type="ARBA" id="ARBA00004910"/>
    </source>
</evidence>
<feature type="domain" description="CMP/dCMP-type deaminase" evidence="19">
    <location>
        <begin position="5"/>
        <end position="127"/>
    </location>
</feature>
<evidence type="ECO:0000256" key="12">
    <source>
        <dbReference type="ARBA" id="ARBA00023268"/>
    </source>
</evidence>
<evidence type="ECO:0000313" key="20">
    <source>
        <dbReference type="EMBL" id="HJC05313.1"/>
    </source>
</evidence>
<dbReference type="PROSITE" id="PS00903">
    <property type="entry name" value="CYT_DCMP_DEAMINASES_1"/>
    <property type="match status" value="1"/>
</dbReference>
<evidence type="ECO:0000256" key="16">
    <source>
        <dbReference type="PIRSR" id="PIRSR006769-1"/>
    </source>
</evidence>
<feature type="binding site" evidence="18">
    <location>
        <position position="54"/>
    </location>
    <ligand>
        <name>Zn(2+)</name>
        <dbReference type="ChEBI" id="CHEBI:29105"/>
        <note>catalytic</note>
    </ligand>
</feature>
<accession>A0A9D2MXX5</accession>
<dbReference type="InterPro" id="IPR024072">
    <property type="entry name" value="DHFR-like_dom_sf"/>
</dbReference>
<dbReference type="InterPro" id="IPR011549">
    <property type="entry name" value="RibD_C"/>
</dbReference>
<dbReference type="SUPFAM" id="SSF53597">
    <property type="entry name" value="Dihydrofolate reductase-like"/>
    <property type="match status" value="1"/>
</dbReference>
<dbReference type="Pfam" id="PF01872">
    <property type="entry name" value="RibD_C"/>
    <property type="match status" value="1"/>
</dbReference>
<comment type="cofactor">
    <cofactor evidence="15 18">
        <name>Zn(2+)</name>
        <dbReference type="ChEBI" id="CHEBI:29105"/>
    </cofactor>
    <text evidence="15 18">Binds 1 zinc ion.</text>
</comment>
<dbReference type="CDD" id="cd01284">
    <property type="entry name" value="Riboflavin_deaminase-reductase"/>
    <property type="match status" value="1"/>
</dbReference>
<evidence type="ECO:0000256" key="1">
    <source>
        <dbReference type="ARBA" id="ARBA00002151"/>
    </source>
</evidence>
<reference evidence="20" key="1">
    <citation type="journal article" date="2021" name="PeerJ">
        <title>Extensive microbial diversity within the chicken gut microbiome revealed by metagenomics and culture.</title>
        <authorList>
            <person name="Gilroy R."/>
            <person name="Ravi A."/>
            <person name="Getino M."/>
            <person name="Pursley I."/>
            <person name="Horton D.L."/>
            <person name="Alikhan N.F."/>
            <person name="Baker D."/>
            <person name="Gharbi K."/>
            <person name="Hall N."/>
            <person name="Watson M."/>
            <person name="Adriaenssens E.M."/>
            <person name="Foster-Nyarko E."/>
            <person name="Jarju S."/>
            <person name="Secka A."/>
            <person name="Antonio M."/>
            <person name="Oren A."/>
            <person name="Chaudhuri R.R."/>
            <person name="La Ragione R."/>
            <person name="Hildebrand F."/>
            <person name="Pallen M.J."/>
        </authorList>
    </citation>
    <scope>NUCLEOTIDE SEQUENCE</scope>
    <source>
        <strain evidence="20">CHK180-15479</strain>
    </source>
</reference>
<proteinExistence type="inferred from homology"/>
<keyword evidence="9 15" id="KW-0862">Zinc</keyword>
<dbReference type="InterPro" id="IPR016192">
    <property type="entry name" value="APOBEC/CMP_deaminase_Zn-bd"/>
</dbReference>
<comment type="similarity">
    <text evidence="5 15">In the C-terminal section; belongs to the HTP reductase family.</text>
</comment>
<dbReference type="PROSITE" id="PS51747">
    <property type="entry name" value="CYT_DCMP_DEAMINASES_2"/>
    <property type="match status" value="1"/>
</dbReference>
<keyword evidence="8 15" id="KW-0378">Hydrolase</keyword>
<comment type="function">
    <text evidence="1 15">Converts 2,5-diamino-6-(ribosylamino)-4(3h)-pyrimidinone 5'-phosphate into 5-amino-6-(ribosylamino)-2,4(1h,3h)-pyrimidinedione 5'-phosphate.</text>
</comment>
<keyword evidence="10 15" id="KW-0521">NADP</keyword>
<dbReference type="PANTHER" id="PTHR38011:SF7">
    <property type="entry name" value="2,5-DIAMINO-6-RIBOSYLAMINO-4(3H)-PYRIMIDINONE 5'-PHOSPHATE REDUCTASE"/>
    <property type="match status" value="1"/>
</dbReference>
<feature type="binding site" evidence="17">
    <location>
        <position position="211"/>
    </location>
    <ligand>
        <name>substrate</name>
    </ligand>
</feature>
<dbReference type="NCBIfam" id="TIGR00227">
    <property type="entry name" value="ribD_Cterm"/>
    <property type="match status" value="1"/>
</dbReference>
<dbReference type="AlphaFoldDB" id="A0A9D2MXX5"/>
<dbReference type="InterPro" id="IPR004794">
    <property type="entry name" value="Eubact_RibD"/>
</dbReference>
<dbReference type="Pfam" id="PF00383">
    <property type="entry name" value="dCMP_cyt_deam_1"/>
    <property type="match status" value="1"/>
</dbReference>
<comment type="similarity">
    <text evidence="4 15">In the N-terminal section; belongs to the cytidine and deoxycytidylate deaminase family.</text>
</comment>
<dbReference type="InterPro" id="IPR016193">
    <property type="entry name" value="Cytidine_deaminase-like"/>
</dbReference>
<name>A0A9D2MXX5_9FIRM</name>
<dbReference type="InterPro" id="IPR002734">
    <property type="entry name" value="RibDG_C"/>
</dbReference>
<feature type="binding site" evidence="18">
    <location>
        <position position="88"/>
    </location>
    <ligand>
        <name>Zn(2+)</name>
        <dbReference type="ChEBI" id="CHEBI:29105"/>
        <note>catalytic</note>
    </ligand>
</feature>
<evidence type="ECO:0000313" key="21">
    <source>
        <dbReference type="Proteomes" id="UP000823910"/>
    </source>
</evidence>
<feature type="binding site" evidence="17">
    <location>
        <position position="200"/>
    </location>
    <ligand>
        <name>NADP(+)</name>
        <dbReference type="ChEBI" id="CHEBI:58349"/>
    </ligand>
</feature>
<evidence type="ECO:0000256" key="17">
    <source>
        <dbReference type="PIRSR" id="PIRSR006769-2"/>
    </source>
</evidence>
<dbReference type="InterPro" id="IPR050765">
    <property type="entry name" value="Riboflavin_Biosynth_HTPR"/>
</dbReference>
<evidence type="ECO:0000256" key="14">
    <source>
        <dbReference type="ARBA" id="ARBA00049886"/>
    </source>
</evidence>
<dbReference type="SUPFAM" id="SSF53927">
    <property type="entry name" value="Cytidine deaminase-like"/>
    <property type="match status" value="1"/>
</dbReference>
<keyword evidence="12" id="KW-0511">Multifunctional enzyme</keyword>
<comment type="catalytic activity">
    <reaction evidence="14 15">
        <text>2,5-diamino-6-hydroxy-4-(5-phosphoribosylamino)-pyrimidine + H2O + H(+) = 5-amino-6-(5-phospho-D-ribosylamino)uracil + NH4(+)</text>
        <dbReference type="Rhea" id="RHEA:21868"/>
        <dbReference type="ChEBI" id="CHEBI:15377"/>
        <dbReference type="ChEBI" id="CHEBI:15378"/>
        <dbReference type="ChEBI" id="CHEBI:28938"/>
        <dbReference type="ChEBI" id="CHEBI:58453"/>
        <dbReference type="ChEBI" id="CHEBI:58614"/>
        <dbReference type="EC" id="3.5.4.26"/>
    </reaction>
</comment>
<dbReference type="EMBL" id="DWWT01000016">
    <property type="protein sequence ID" value="HJC05313.1"/>
    <property type="molecule type" value="Genomic_DNA"/>
</dbReference>
<dbReference type="PANTHER" id="PTHR38011">
    <property type="entry name" value="DIHYDROFOLATE REDUCTASE FAMILY PROTEIN (AFU_ORTHOLOGUE AFUA_8G06820)"/>
    <property type="match status" value="1"/>
</dbReference>
<gene>
    <name evidence="20" type="primary">ribD</name>
    <name evidence="20" type="ORF">H9704_04050</name>
</gene>
<evidence type="ECO:0000256" key="8">
    <source>
        <dbReference type="ARBA" id="ARBA00022801"/>
    </source>
</evidence>
<comment type="pathway">
    <text evidence="2 15">Cofactor biosynthesis; riboflavin biosynthesis; 5-amino-6-(D-ribitylamino)uracil from GTP: step 2/4.</text>
</comment>
<evidence type="ECO:0000256" key="4">
    <source>
        <dbReference type="ARBA" id="ARBA00005259"/>
    </source>
</evidence>
<dbReference type="GO" id="GO:0050661">
    <property type="term" value="F:NADP binding"/>
    <property type="evidence" value="ECO:0007669"/>
    <property type="project" value="InterPro"/>
</dbReference>
<comment type="caution">
    <text evidence="20">The sequence shown here is derived from an EMBL/GenBank/DDBJ whole genome shotgun (WGS) entry which is preliminary data.</text>
</comment>
<dbReference type="EC" id="3.5.4.26" evidence="15"/>
<feature type="binding site" evidence="17">
    <location>
        <position position="225"/>
    </location>
    <ligand>
        <name>NADP(+)</name>
        <dbReference type="ChEBI" id="CHEBI:58349"/>
    </ligand>
</feature>
<feature type="binding site" evidence="17">
    <location>
        <position position="208"/>
    </location>
    <ligand>
        <name>substrate</name>
    </ligand>
</feature>
<feature type="active site" description="Proton donor" evidence="16">
    <location>
        <position position="56"/>
    </location>
</feature>
<feature type="binding site" evidence="17">
    <location>
        <position position="204"/>
    </location>
    <ligand>
        <name>NADP(+)</name>
        <dbReference type="ChEBI" id="CHEBI:58349"/>
    </ligand>
</feature>
<evidence type="ECO:0000256" key="13">
    <source>
        <dbReference type="ARBA" id="ARBA00049861"/>
    </source>
</evidence>
<evidence type="ECO:0000256" key="5">
    <source>
        <dbReference type="ARBA" id="ARBA00007417"/>
    </source>
</evidence>
<keyword evidence="11 15" id="KW-0560">Oxidoreductase</keyword>
<evidence type="ECO:0000256" key="2">
    <source>
        <dbReference type="ARBA" id="ARBA00004882"/>
    </source>
</evidence>
<evidence type="ECO:0000256" key="7">
    <source>
        <dbReference type="ARBA" id="ARBA00022723"/>
    </source>
</evidence>
<dbReference type="FunFam" id="3.40.140.10:FF:000025">
    <property type="entry name" value="Riboflavin biosynthesis protein RibD"/>
    <property type="match status" value="1"/>
</dbReference>
<dbReference type="Proteomes" id="UP000823910">
    <property type="component" value="Unassembled WGS sequence"/>
</dbReference>
<protein>
    <recommendedName>
        <fullName evidence="15">Riboflavin biosynthesis protein RibD</fullName>
    </recommendedName>
    <domain>
        <recommendedName>
            <fullName evidence="15">Diaminohydroxyphosphoribosylaminopyrimidine deaminase</fullName>
            <shortName evidence="15">DRAP deaminase</shortName>
            <ecNumber evidence="15">3.5.4.26</ecNumber>
        </recommendedName>
        <alternativeName>
            <fullName evidence="15">Riboflavin-specific deaminase</fullName>
        </alternativeName>
    </domain>
    <domain>
        <recommendedName>
            <fullName evidence="15">5-amino-6-(5-phosphoribosylamino)uracil reductase</fullName>
            <ecNumber evidence="15">1.1.1.193</ecNumber>
        </recommendedName>
        <alternativeName>
            <fullName evidence="15">HTP reductase</fullName>
        </alternativeName>
    </domain>
</protein>
<keyword evidence="6 15" id="KW-0686">Riboflavin biosynthesis</keyword>
<evidence type="ECO:0000256" key="15">
    <source>
        <dbReference type="PIRNR" id="PIRNR006769"/>
    </source>
</evidence>
<feature type="binding site" evidence="18">
    <location>
        <position position="79"/>
    </location>
    <ligand>
        <name>Zn(2+)</name>
        <dbReference type="ChEBI" id="CHEBI:29105"/>
        <note>catalytic</note>
    </ligand>
</feature>
<feature type="binding site" evidence="17">
    <location>
        <position position="172"/>
    </location>
    <ligand>
        <name>substrate</name>
    </ligand>
</feature>
<dbReference type="Gene3D" id="3.40.430.10">
    <property type="entry name" value="Dihydrofolate Reductase, subunit A"/>
    <property type="match status" value="1"/>
</dbReference>
<dbReference type="GO" id="GO:0008270">
    <property type="term" value="F:zinc ion binding"/>
    <property type="evidence" value="ECO:0007669"/>
    <property type="project" value="InterPro"/>
</dbReference>
<comment type="catalytic activity">
    <reaction evidence="13 15">
        <text>5-amino-6-(5-phospho-D-ribitylamino)uracil + NADP(+) = 5-amino-6-(5-phospho-D-ribosylamino)uracil + NADPH + H(+)</text>
        <dbReference type="Rhea" id="RHEA:17845"/>
        <dbReference type="ChEBI" id="CHEBI:15378"/>
        <dbReference type="ChEBI" id="CHEBI:57783"/>
        <dbReference type="ChEBI" id="CHEBI:58349"/>
        <dbReference type="ChEBI" id="CHEBI:58421"/>
        <dbReference type="ChEBI" id="CHEBI:58453"/>
        <dbReference type="EC" id="1.1.1.193"/>
    </reaction>
</comment>
<dbReference type="InterPro" id="IPR002125">
    <property type="entry name" value="CMP_dCMP_dom"/>
</dbReference>
<evidence type="ECO:0000256" key="11">
    <source>
        <dbReference type="ARBA" id="ARBA00023002"/>
    </source>
</evidence>
<evidence type="ECO:0000256" key="10">
    <source>
        <dbReference type="ARBA" id="ARBA00022857"/>
    </source>
</evidence>
<reference evidence="20" key="2">
    <citation type="submission" date="2021-04" db="EMBL/GenBank/DDBJ databases">
        <authorList>
            <person name="Gilroy R."/>
        </authorList>
    </citation>
    <scope>NUCLEOTIDE SEQUENCE</scope>
    <source>
        <strain evidence="20">CHK180-15479</strain>
    </source>
</reference>
<dbReference type="GO" id="GO:0008703">
    <property type="term" value="F:5-amino-6-(5-phosphoribosylamino)uracil reductase activity"/>
    <property type="evidence" value="ECO:0007669"/>
    <property type="project" value="UniProtKB-EC"/>
</dbReference>
<dbReference type="GO" id="GO:0008835">
    <property type="term" value="F:diaminohydroxyphosphoribosylaminopyrimidine deaminase activity"/>
    <property type="evidence" value="ECO:0007669"/>
    <property type="project" value="UniProtKB-EC"/>
</dbReference>
<feature type="binding site" evidence="17">
    <location>
        <position position="174"/>
    </location>
    <ligand>
        <name>NADP(+)</name>
        <dbReference type="ChEBI" id="CHEBI:58349"/>
    </ligand>
</feature>
<dbReference type="EC" id="1.1.1.193" evidence="15"/>
<feature type="binding site" evidence="17">
    <location>
        <position position="188"/>
    </location>
    <ligand>
        <name>substrate</name>
    </ligand>
</feature>
<feature type="binding site" evidence="17">
    <location>
        <position position="158"/>
    </location>
    <ligand>
        <name>NADP(+)</name>
        <dbReference type="ChEBI" id="CHEBI:58349"/>
    </ligand>
</feature>
<dbReference type="PIRSF" id="PIRSF006769">
    <property type="entry name" value="RibD"/>
    <property type="match status" value="1"/>
</dbReference>
<evidence type="ECO:0000259" key="19">
    <source>
        <dbReference type="PROSITE" id="PS51747"/>
    </source>
</evidence>
<comment type="pathway">
    <text evidence="3 15">Cofactor biosynthesis; riboflavin biosynthesis; 5-amino-6-(D-ribitylamino)uracil from GTP: step 3/4.</text>
</comment>
<dbReference type="Gene3D" id="3.40.140.10">
    <property type="entry name" value="Cytidine Deaminase, domain 2"/>
    <property type="match status" value="1"/>
</dbReference>
<sequence length="378" mass="40752">MTAHENDEAFMRLALSLAEKGMGRTSPNPMVGAVIVKDGRIIGQGYHEAYGGLHAERNALLSCSESPEGADLYVTLEPCCHYGKQPPCTQAILEAGIRRVAVGCTDPNPLVAGKGIALLSSHGIQVTEPVLEEACRKLNRIFFHYIRTKRPFVVLKYAMTLDGKTASPTGASQWITGEEARTHVHRQRLRCSAIMTGAGTVLADDPLLTCRIENGRNPIRIICDSSLRTPFDSRIVRTAREIPTIFAACHPPDSLRKRFEEAGCRVFDIPDQDGRPDLNALMERLGREGIDSILLEGGGNLNWAAVKSGIVNQVLAYISPKLLGGAASHTPVDGEGFSAISQALPLSEVSVTPLGKDFLIQGIVRSQEGGDTACSQES</sequence>
<feature type="binding site" evidence="17">
    <location>
        <position position="296"/>
    </location>
    <ligand>
        <name>substrate</name>
    </ligand>
</feature>
<evidence type="ECO:0000256" key="6">
    <source>
        <dbReference type="ARBA" id="ARBA00022619"/>
    </source>
</evidence>
<evidence type="ECO:0000256" key="9">
    <source>
        <dbReference type="ARBA" id="ARBA00022833"/>
    </source>
</evidence>
<keyword evidence="7 15" id="KW-0479">Metal-binding</keyword>
<evidence type="ECO:0000256" key="18">
    <source>
        <dbReference type="PIRSR" id="PIRSR006769-3"/>
    </source>
</evidence>
<organism evidence="20 21">
    <name type="scientific">Candidatus Enterocloster excrementipullorum</name>
    <dbReference type="NCBI Taxonomy" id="2838559"/>
    <lineage>
        <taxon>Bacteria</taxon>
        <taxon>Bacillati</taxon>
        <taxon>Bacillota</taxon>
        <taxon>Clostridia</taxon>
        <taxon>Lachnospirales</taxon>
        <taxon>Lachnospiraceae</taxon>
        <taxon>Enterocloster</taxon>
    </lineage>
</organism>
<feature type="binding site" evidence="17">
    <location>
        <begin position="298"/>
        <end position="304"/>
    </location>
    <ligand>
        <name>NADP(+)</name>
        <dbReference type="ChEBI" id="CHEBI:58349"/>
    </ligand>
</feature>
<dbReference type="NCBIfam" id="TIGR00326">
    <property type="entry name" value="eubact_ribD"/>
    <property type="match status" value="1"/>
</dbReference>
<dbReference type="GO" id="GO:0009231">
    <property type="term" value="P:riboflavin biosynthetic process"/>
    <property type="evidence" value="ECO:0007669"/>
    <property type="project" value="UniProtKB-KW"/>
</dbReference>